<dbReference type="Gene3D" id="1.10.357.10">
    <property type="entry name" value="Tetracycline Repressor, domain 2"/>
    <property type="match status" value="1"/>
</dbReference>
<feature type="domain" description="HTH tetR-type" evidence="5">
    <location>
        <begin position="6"/>
        <end position="66"/>
    </location>
</feature>
<dbReference type="Pfam" id="PF14246">
    <property type="entry name" value="TetR_C_7"/>
    <property type="match status" value="1"/>
</dbReference>
<feature type="DNA-binding region" description="H-T-H motif" evidence="4">
    <location>
        <begin position="29"/>
        <end position="48"/>
    </location>
</feature>
<dbReference type="InterPro" id="IPR050624">
    <property type="entry name" value="HTH-type_Tx_Regulator"/>
</dbReference>
<dbReference type="OrthoDB" id="9812134at2"/>
<evidence type="ECO:0000256" key="1">
    <source>
        <dbReference type="ARBA" id="ARBA00023015"/>
    </source>
</evidence>
<name>A0A1I2GW37_9BACL</name>
<organism evidence="6 7">
    <name type="scientific">Paenibacillus algorifonticola</name>
    <dbReference type="NCBI Taxonomy" id="684063"/>
    <lineage>
        <taxon>Bacteria</taxon>
        <taxon>Bacillati</taxon>
        <taxon>Bacillota</taxon>
        <taxon>Bacilli</taxon>
        <taxon>Bacillales</taxon>
        <taxon>Paenibacillaceae</taxon>
        <taxon>Paenibacillus</taxon>
    </lineage>
</organism>
<evidence type="ECO:0000256" key="3">
    <source>
        <dbReference type="ARBA" id="ARBA00023163"/>
    </source>
</evidence>
<dbReference type="RefSeq" id="WP_046229311.1">
    <property type="nucleotide sequence ID" value="NZ_FONN01000018.1"/>
</dbReference>
<dbReference type="GO" id="GO:0045892">
    <property type="term" value="P:negative regulation of DNA-templated transcription"/>
    <property type="evidence" value="ECO:0007669"/>
    <property type="project" value="UniProtKB-ARBA"/>
</dbReference>
<sequence>MRTKSENKRKAIIDVALQLLKESASYDVSMSEIAARVGGSKATLYNYFSSKQEVFVEMVKQSVQPELTTIKSILTENDDLKTVLQNFGEHYLHQRCSPDTIAINRMLIAESTRSDIGILFFEEGQRKILDMLSAHFEKEMDAQKVKKRDIGMVVSHYIALIESELVEKCLFGIIEDPPDAQIRMFVERGVSVFLDAYILN</sequence>
<dbReference type="InterPro" id="IPR009057">
    <property type="entry name" value="Homeodomain-like_sf"/>
</dbReference>
<evidence type="ECO:0000313" key="6">
    <source>
        <dbReference type="EMBL" id="SFF20836.1"/>
    </source>
</evidence>
<dbReference type="Pfam" id="PF00440">
    <property type="entry name" value="TetR_N"/>
    <property type="match status" value="1"/>
</dbReference>
<dbReference type="PANTHER" id="PTHR43479">
    <property type="entry name" value="ACREF/ENVCD OPERON REPRESSOR-RELATED"/>
    <property type="match status" value="1"/>
</dbReference>
<dbReference type="InterPro" id="IPR001647">
    <property type="entry name" value="HTH_TetR"/>
</dbReference>
<evidence type="ECO:0000259" key="5">
    <source>
        <dbReference type="PROSITE" id="PS50977"/>
    </source>
</evidence>
<dbReference type="Proteomes" id="UP000183410">
    <property type="component" value="Unassembled WGS sequence"/>
</dbReference>
<dbReference type="AlphaFoldDB" id="A0A1I2GW37"/>
<dbReference type="InterPro" id="IPR039536">
    <property type="entry name" value="TetR_C_Proteobacteria"/>
</dbReference>
<proteinExistence type="predicted"/>
<dbReference type="FunFam" id="1.10.10.60:FF:000141">
    <property type="entry name" value="TetR family transcriptional regulator"/>
    <property type="match status" value="1"/>
</dbReference>
<dbReference type="GO" id="GO:0003677">
    <property type="term" value="F:DNA binding"/>
    <property type="evidence" value="ECO:0007669"/>
    <property type="project" value="UniProtKB-UniRule"/>
</dbReference>
<keyword evidence="7" id="KW-1185">Reference proteome</keyword>
<dbReference type="PANTHER" id="PTHR43479:SF11">
    <property type="entry name" value="ACREF_ENVCD OPERON REPRESSOR-RELATED"/>
    <property type="match status" value="1"/>
</dbReference>
<keyword evidence="1" id="KW-0805">Transcription regulation</keyword>
<keyword evidence="3" id="KW-0804">Transcription</keyword>
<evidence type="ECO:0000256" key="2">
    <source>
        <dbReference type="ARBA" id="ARBA00023125"/>
    </source>
</evidence>
<accession>A0A1I2GW37</accession>
<gene>
    <name evidence="6" type="ORF">SAMN04487969_11835</name>
</gene>
<dbReference type="SUPFAM" id="SSF46689">
    <property type="entry name" value="Homeodomain-like"/>
    <property type="match status" value="1"/>
</dbReference>
<evidence type="ECO:0000313" key="7">
    <source>
        <dbReference type="Proteomes" id="UP000183410"/>
    </source>
</evidence>
<keyword evidence="2 4" id="KW-0238">DNA-binding</keyword>
<dbReference type="PROSITE" id="PS50977">
    <property type="entry name" value="HTH_TETR_2"/>
    <property type="match status" value="1"/>
</dbReference>
<dbReference type="Gene3D" id="1.10.10.60">
    <property type="entry name" value="Homeodomain-like"/>
    <property type="match status" value="1"/>
</dbReference>
<protein>
    <submittedName>
        <fullName evidence="6">Transcriptional regulator, TetR family</fullName>
    </submittedName>
</protein>
<evidence type="ECO:0000256" key="4">
    <source>
        <dbReference type="PROSITE-ProRule" id="PRU00335"/>
    </source>
</evidence>
<reference evidence="7" key="1">
    <citation type="submission" date="2016-10" db="EMBL/GenBank/DDBJ databases">
        <authorList>
            <person name="Varghese N."/>
            <person name="Submissions S."/>
        </authorList>
    </citation>
    <scope>NUCLEOTIDE SEQUENCE [LARGE SCALE GENOMIC DNA]</scope>
    <source>
        <strain evidence="7">CGMCC 1.10223</strain>
    </source>
</reference>
<dbReference type="EMBL" id="FONN01000018">
    <property type="protein sequence ID" value="SFF20836.1"/>
    <property type="molecule type" value="Genomic_DNA"/>
</dbReference>
<dbReference type="PRINTS" id="PR00455">
    <property type="entry name" value="HTHTETR"/>
</dbReference>